<comment type="caution">
    <text evidence="9">The sequence shown here is derived from an EMBL/GenBank/DDBJ whole genome shotgun (WGS) entry which is preliminary data.</text>
</comment>
<dbReference type="Proteomes" id="UP000294498">
    <property type="component" value="Unassembled WGS sequence"/>
</dbReference>
<keyword evidence="3 6" id="KW-0460">Magnesium</keyword>
<dbReference type="Gene3D" id="3.20.20.120">
    <property type="entry name" value="Enolase-like C-terminal domain"/>
    <property type="match status" value="1"/>
</dbReference>
<dbReference type="Gene3D" id="3.30.390.10">
    <property type="entry name" value="Enolase-like, N-terminal domain"/>
    <property type="match status" value="1"/>
</dbReference>
<feature type="active site" description="Proton acceptor; specific for (R)-substrate epimerization" evidence="5">
    <location>
        <position position="154"/>
    </location>
</feature>
<dbReference type="EMBL" id="SODV01000001">
    <property type="protein sequence ID" value="TDX00993.1"/>
    <property type="molecule type" value="Genomic_DNA"/>
</dbReference>
<evidence type="ECO:0000256" key="3">
    <source>
        <dbReference type="ARBA" id="ARBA00022842"/>
    </source>
</evidence>
<evidence type="ECO:0000256" key="7">
    <source>
        <dbReference type="RuleBase" id="RU366006"/>
    </source>
</evidence>
<feature type="domain" description="Mandelate racemase/muconate lactonizing enzyme C-terminal" evidence="8">
    <location>
        <begin position="136"/>
        <end position="247"/>
    </location>
</feature>
<accession>A0A4V3GLV1</accession>
<dbReference type="RefSeq" id="WP_133993164.1">
    <property type="nucleotide sequence ID" value="NZ_SODV01000001.1"/>
</dbReference>
<dbReference type="InterPro" id="IPR036849">
    <property type="entry name" value="Enolase-like_C_sf"/>
</dbReference>
<dbReference type="InterPro" id="IPR034593">
    <property type="entry name" value="DgoD-like"/>
</dbReference>
<sequence length="363" mass="39683">MKVRTAVSNLPFRYPFTISKGTKTHQPSLLIELEGLRQYGYGEAPAISYYNVTTEKMLAVLSVKRAFVEKFAFTDPERYWHYLHHLLPADPFLVCALDIAAWDLYGKLKRAPLQRLWGLDPSRSPVTDYTIGIDTVERMVGKLRAHPWPIYKIKLGGASAGASVAATAPVPDGAHGLGMPDDLAIVRALRAHTDAPFRVDANAAWSLEEAQQKIPVLKDLGVELVEQPLARDDWDGMKRLFATSPLPLFADESCVFESDVDKCAGFFHGINIKLTKCSGLTPARRMITRARELGLRVMGGSMNETSIGTAALAALGPLLDYADFDGPLLLEGDVATGLTYVDGRVMPSGEPGLGVRVQQALFS</sequence>
<dbReference type="InterPro" id="IPR034603">
    <property type="entry name" value="Dipeptide_epimerase"/>
</dbReference>
<dbReference type="PANTHER" id="PTHR48080">
    <property type="entry name" value="D-GALACTONATE DEHYDRATASE-RELATED"/>
    <property type="match status" value="1"/>
</dbReference>
<feature type="active site" description="Proton acceptor; specific for (S)-substrate epimerization" evidence="5">
    <location>
        <position position="273"/>
    </location>
</feature>
<evidence type="ECO:0000256" key="2">
    <source>
        <dbReference type="ARBA" id="ARBA00022723"/>
    </source>
</evidence>
<feature type="binding site" evidence="6">
    <location>
        <position position="251"/>
    </location>
    <ligand>
        <name>Mg(2+)</name>
        <dbReference type="ChEBI" id="CHEBI:18420"/>
    </ligand>
</feature>
<dbReference type="InterPro" id="IPR013342">
    <property type="entry name" value="Mandelate_racemase_C"/>
</dbReference>
<dbReference type="AlphaFoldDB" id="A0A4V3GLV1"/>
<dbReference type="InterPro" id="IPR029065">
    <property type="entry name" value="Enolase_C-like"/>
</dbReference>
<reference evidence="9 10" key="1">
    <citation type="submission" date="2019-03" db="EMBL/GenBank/DDBJ databases">
        <title>Genomic Encyclopedia of Type Strains, Phase IV (KMG-IV): sequencing the most valuable type-strain genomes for metagenomic binning, comparative biology and taxonomic classification.</title>
        <authorList>
            <person name="Goeker M."/>
        </authorList>
    </citation>
    <scope>NUCLEOTIDE SEQUENCE [LARGE SCALE GENOMIC DNA]</scope>
    <source>
        <strain evidence="9 10">DSM 100059</strain>
    </source>
</reference>
<evidence type="ECO:0000256" key="4">
    <source>
        <dbReference type="ARBA" id="ARBA00023235"/>
    </source>
</evidence>
<dbReference type="Pfam" id="PF13378">
    <property type="entry name" value="MR_MLE_C"/>
    <property type="match status" value="1"/>
</dbReference>
<dbReference type="InterPro" id="IPR018110">
    <property type="entry name" value="Mandel_Rmase/mucon_lact_enz_CS"/>
</dbReference>
<dbReference type="SUPFAM" id="SSF51604">
    <property type="entry name" value="Enolase C-terminal domain-like"/>
    <property type="match status" value="1"/>
</dbReference>
<keyword evidence="2 6" id="KW-0479">Metal-binding</keyword>
<evidence type="ECO:0000256" key="5">
    <source>
        <dbReference type="PIRSR" id="PIRSR634603-1"/>
    </source>
</evidence>
<feature type="binding site" evidence="6">
    <location>
        <position position="200"/>
    </location>
    <ligand>
        <name>Mg(2+)</name>
        <dbReference type="ChEBI" id="CHEBI:18420"/>
    </ligand>
</feature>
<gene>
    <name evidence="9" type="ORF">EDB95_2024</name>
</gene>
<dbReference type="PROSITE" id="PS00909">
    <property type="entry name" value="MR_MLE_2"/>
    <property type="match status" value="1"/>
</dbReference>
<dbReference type="SFLD" id="SFLDG00180">
    <property type="entry name" value="muconate_cycloisomerase"/>
    <property type="match status" value="1"/>
</dbReference>
<dbReference type="InterPro" id="IPR029017">
    <property type="entry name" value="Enolase-like_N"/>
</dbReference>
<organism evidence="9 10">
    <name type="scientific">Dinghuibacter silviterrae</name>
    <dbReference type="NCBI Taxonomy" id="1539049"/>
    <lineage>
        <taxon>Bacteria</taxon>
        <taxon>Pseudomonadati</taxon>
        <taxon>Bacteroidota</taxon>
        <taxon>Chitinophagia</taxon>
        <taxon>Chitinophagales</taxon>
        <taxon>Chitinophagaceae</taxon>
        <taxon>Dinghuibacter</taxon>
    </lineage>
</organism>
<evidence type="ECO:0000259" key="8">
    <source>
        <dbReference type="SMART" id="SM00922"/>
    </source>
</evidence>
<proteinExistence type="inferred from homology"/>
<keyword evidence="4 7" id="KW-0413">Isomerase</keyword>
<dbReference type="OrthoDB" id="9775391at2"/>
<feature type="binding site" evidence="6">
    <location>
        <position position="226"/>
    </location>
    <ligand>
        <name>Mg(2+)</name>
        <dbReference type="ChEBI" id="CHEBI:18420"/>
    </ligand>
</feature>
<dbReference type="GO" id="GO:0016855">
    <property type="term" value="F:racemase and epimerase activity, acting on amino acids and derivatives"/>
    <property type="evidence" value="ECO:0007669"/>
    <property type="project" value="UniProtKB-UniRule"/>
</dbReference>
<dbReference type="EC" id="5.1.1.-" evidence="7"/>
<dbReference type="GO" id="GO:0009063">
    <property type="term" value="P:amino acid catabolic process"/>
    <property type="evidence" value="ECO:0007669"/>
    <property type="project" value="InterPro"/>
</dbReference>
<evidence type="ECO:0000256" key="6">
    <source>
        <dbReference type="PIRSR" id="PIRSR634603-3"/>
    </source>
</evidence>
<comment type="cofactor">
    <cofactor evidence="6 7">
        <name>Mg(2+)</name>
        <dbReference type="ChEBI" id="CHEBI:18420"/>
    </cofactor>
    <text evidence="6 7">Binds 1 Mg(2+) ion per subunit.</text>
</comment>
<dbReference type="SFLD" id="SFLDS00001">
    <property type="entry name" value="Enolase"/>
    <property type="match status" value="1"/>
</dbReference>
<evidence type="ECO:0000313" key="9">
    <source>
        <dbReference type="EMBL" id="TDX00993.1"/>
    </source>
</evidence>
<dbReference type="CDD" id="cd03319">
    <property type="entry name" value="L-Ala-DL-Glu_epimerase"/>
    <property type="match status" value="1"/>
</dbReference>
<dbReference type="SMART" id="SM00922">
    <property type="entry name" value="MR_MLE"/>
    <property type="match status" value="1"/>
</dbReference>
<dbReference type="SUPFAM" id="SSF54826">
    <property type="entry name" value="Enolase N-terminal domain-like"/>
    <property type="match status" value="1"/>
</dbReference>
<dbReference type="GO" id="GO:0000287">
    <property type="term" value="F:magnesium ion binding"/>
    <property type="evidence" value="ECO:0007669"/>
    <property type="project" value="UniProtKB-ARBA"/>
</dbReference>
<evidence type="ECO:0000256" key="1">
    <source>
        <dbReference type="ARBA" id="ARBA00008031"/>
    </source>
</evidence>
<evidence type="ECO:0000313" key="10">
    <source>
        <dbReference type="Proteomes" id="UP000294498"/>
    </source>
</evidence>
<name>A0A4V3GLV1_9BACT</name>
<protein>
    <recommendedName>
        <fullName evidence="7">Dipeptide epimerase</fullName>
        <ecNumber evidence="7">5.1.1.-</ecNumber>
    </recommendedName>
</protein>
<dbReference type="PANTHER" id="PTHR48080:SF3">
    <property type="entry name" value="ENOLASE SUPERFAMILY MEMBER DDB_G0284701"/>
    <property type="match status" value="1"/>
</dbReference>
<comment type="similarity">
    <text evidence="1 7">Belongs to the mandelate racemase/muconate lactonizing enzyme family.</text>
</comment>
<keyword evidence="10" id="KW-1185">Reference proteome</keyword>